<keyword evidence="3" id="KW-1185">Reference proteome</keyword>
<proteinExistence type="predicted"/>
<reference evidence="2 3" key="1">
    <citation type="submission" date="2020-02" db="EMBL/GenBank/DDBJ databases">
        <title>Flavobacteriaceae Psychroflexus bacterium YR1-1, complete genome.</title>
        <authorList>
            <person name="Li Y."/>
            <person name="Wu S."/>
        </authorList>
    </citation>
    <scope>NUCLEOTIDE SEQUENCE [LARGE SCALE GENOMIC DNA]</scope>
    <source>
        <strain evidence="2 3">YR1-1</strain>
    </source>
</reference>
<dbReference type="EMBL" id="JAAIKD010000001">
    <property type="protein sequence ID" value="NEV93009.1"/>
    <property type="molecule type" value="Genomic_DNA"/>
</dbReference>
<dbReference type="Proteomes" id="UP000478505">
    <property type="component" value="Unassembled WGS sequence"/>
</dbReference>
<gene>
    <name evidence="2" type="ORF">G3567_02465</name>
</gene>
<feature type="signal peptide" evidence="1">
    <location>
        <begin position="1"/>
        <end position="19"/>
    </location>
</feature>
<dbReference type="AlphaFoldDB" id="A0A6B3QY25"/>
<comment type="caution">
    <text evidence="2">The sequence shown here is derived from an EMBL/GenBank/DDBJ whole genome shotgun (WGS) entry which is preliminary data.</text>
</comment>
<protein>
    <recommendedName>
        <fullName evidence="4">Lipoprotein</fullName>
    </recommendedName>
</protein>
<evidence type="ECO:0000313" key="3">
    <source>
        <dbReference type="Proteomes" id="UP000478505"/>
    </source>
</evidence>
<keyword evidence="1" id="KW-0732">Signal</keyword>
<organism evidence="2 3">
    <name type="scientific">Psychroflexus aurantiacus</name>
    <dbReference type="NCBI Taxonomy" id="2709310"/>
    <lineage>
        <taxon>Bacteria</taxon>
        <taxon>Pseudomonadati</taxon>
        <taxon>Bacteroidota</taxon>
        <taxon>Flavobacteriia</taxon>
        <taxon>Flavobacteriales</taxon>
        <taxon>Flavobacteriaceae</taxon>
        <taxon>Psychroflexus</taxon>
    </lineage>
</organism>
<dbReference type="RefSeq" id="WP_164003730.1">
    <property type="nucleotide sequence ID" value="NZ_JAAIKD010000001.1"/>
</dbReference>
<name>A0A6B3QY25_9FLAO</name>
<sequence length="173" mass="19344">MTLKSLLTGLSIFALLAQAVSCADQKQEETNSETSVVIATELQERINLDSIPSVQLSEKAKRETEDWMMYIALNSEMQRLEKYMISDVINNSETIKNVVDSLSVTVPPVFDSNPVNARIVTLETHAKLLAENAKHIEPNPNEIGDLSAKLKLDFNNLNIQLNEVFILENNTVE</sequence>
<evidence type="ECO:0000256" key="1">
    <source>
        <dbReference type="SAM" id="SignalP"/>
    </source>
</evidence>
<evidence type="ECO:0008006" key="4">
    <source>
        <dbReference type="Google" id="ProtNLM"/>
    </source>
</evidence>
<evidence type="ECO:0000313" key="2">
    <source>
        <dbReference type="EMBL" id="NEV93009.1"/>
    </source>
</evidence>
<feature type="chain" id="PRO_5025553684" description="Lipoprotein" evidence="1">
    <location>
        <begin position="20"/>
        <end position="173"/>
    </location>
</feature>
<accession>A0A6B3QY25</accession>